<evidence type="ECO:0000259" key="3">
    <source>
        <dbReference type="PROSITE" id="PS01124"/>
    </source>
</evidence>
<keyword evidence="2" id="KW-0472">Membrane</keyword>
<gene>
    <name evidence="4" type="ORF">QUW02_06775</name>
</gene>
<feature type="transmembrane region" description="Helical" evidence="2">
    <location>
        <begin position="203"/>
        <end position="222"/>
    </location>
</feature>
<dbReference type="Pfam" id="PF12833">
    <property type="entry name" value="HTH_18"/>
    <property type="match status" value="1"/>
</dbReference>
<protein>
    <submittedName>
        <fullName evidence="4">Helix-turn-helix domain-containing protein</fullName>
    </submittedName>
</protein>
<dbReference type="EMBL" id="JAUDCF010000012">
    <property type="protein sequence ID" value="MDM8145629.1"/>
    <property type="molecule type" value="Genomic_DNA"/>
</dbReference>
<comment type="caution">
    <text evidence="4">The sequence shown here is derived from an EMBL/GenBank/DDBJ whole genome shotgun (WGS) entry which is preliminary data.</text>
</comment>
<accession>A0ABT7U532</accession>
<dbReference type="Proteomes" id="UP001228403">
    <property type="component" value="Unassembled WGS sequence"/>
</dbReference>
<feature type="domain" description="HTH araC/xylS-type" evidence="3">
    <location>
        <begin position="251"/>
        <end position="357"/>
    </location>
</feature>
<dbReference type="SMART" id="SM00342">
    <property type="entry name" value="HTH_ARAC"/>
    <property type="match status" value="1"/>
</dbReference>
<feature type="transmembrane region" description="Helical" evidence="2">
    <location>
        <begin position="78"/>
        <end position="97"/>
    </location>
</feature>
<dbReference type="PROSITE" id="PS01124">
    <property type="entry name" value="HTH_ARAC_FAMILY_2"/>
    <property type="match status" value="1"/>
</dbReference>
<name>A0ABT7U532_9BACE</name>
<dbReference type="Gene3D" id="1.10.10.60">
    <property type="entry name" value="Homeodomain-like"/>
    <property type="match status" value="1"/>
</dbReference>
<sequence>MGVLYLSVELALDLITALLGVILMKRAHDNGPKFWWGCIALAIGAVFAWENIGWLLIVTEEPEYCFTDLLNMEKMLKWYPMASLVALFPLASLFPGYLTARRTLLYCLPALILTLTGICYLAFDGYLTPLCSMTDVFLYWNCWDVKLRCLIFIFSIVTPLAFFLYPLLTRKGYRQANDMMYVFIGFMFVFLLIYILFTLDISYFIFNLFGATAIVFTLFFSLQYLKRENPFSVCLYDPEKVAAPVLVPSTLPLFLKIDELFQEKPLYASPHYTIKDLSEQLQVCERCLSEAIKSAGYSSFREYMNHLRLDYFRQLVVKYPDKNIKELIFLAGFNSRATFYRNFSDKYGMSPLNFLNAERTKCKN</sequence>
<dbReference type="PANTHER" id="PTHR43280">
    <property type="entry name" value="ARAC-FAMILY TRANSCRIPTIONAL REGULATOR"/>
    <property type="match status" value="1"/>
</dbReference>
<reference evidence="5" key="1">
    <citation type="submission" date="2023-07" db="EMBL/GenBank/DDBJ databases">
        <title>Identification and characterization of horizontal gene transfer across gut microbiota members of farm animals based on homology search.</title>
        <authorList>
            <person name="Schwarzerova J."/>
            <person name="Nykrynova M."/>
            <person name="Jureckova K."/>
            <person name="Cejkova D."/>
            <person name="Rychlik I."/>
        </authorList>
    </citation>
    <scope>NUCLEOTIDE SEQUENCE [LARGE SCALE GENOMIC DNA]</scope>
    <source>
        <strain evidence="5">ET4</strain>
    </source>
</reference>
<keyword evidence="1" id="KW-0238">DNA-binding</keyword>
<keyword evidence="2" id="KW-1133">Transmembrane helix</keyword>
<evidence type="ECO:0000256" key="2">
    <source>
        <dbReference type="SAM" id="Phobius"/>
    </source>
</evidence>
<feature type="transmembrane region" description="Helical" evidence="2">
    <location>
        <begin position="145"/>
        <end position="168"/>
    </location>
</feature>
<dbReference type="InterPro" id="IPR018060">
    <property type="entry name" value="HTH_AraC"/>
</dbReference>
<evidence type="ECO:0000313" key="4">
    <source>
        <dbReference type="EMBL" id="MDM8145629.1"/>
    </source>
</evidence>
<feature type="transmembrane region" description="Helical" evidence="2">
    <location>
        <begin position="35"/>
        <end position="58"/>
    </location>
</feature>
<organism evidence="4 5">
    <name type="scientific">Bacteroides eggerthii</name>
    <dbReference type="NCBI Taxonomy" id="28111"/>
    <lineage>
        <taxon>Bacteria</taxon>
        <taxon>Pseudomonadati</taxon>
        <taxon>Bacteroidota</taxon>
        <taxon>Bacteroidia</taxon>
        <taxon>Bacteroidales</taxon>
        <taxon>Bacteroidaceae</taxon>
        <taxon>Bacteroides</taxon>
    </lineage>
</organism>
<evidence type="ECO:0000313" key="5">
    <source>
        <dbReference type="Proteomes" id="UP001228403"/>
    </source>
</evidence>
<keyword evidence="2" id="KW-0812">Transmembrane</keyword>
<dbReference type="PANTHER" id="PTHR43280:SF2">
    <property type="entry name" value="HTH-TYPE TRANSCRIPTIONAL REGULATOR EXSA"/>
    <property type="match status" value="1"/>
</dbReference>
<keyword evidence="5" id="KW-1185">Reference proteome</keyword>
<proteinExistence type="predicted"/>
<feature type="transmembrane region" description="Helical" evidence="2">
    <location>
        <begin position="180"/>
        <end position="197"/>
    </location>
</feature>
<feature type="transmembrane region" description="Helical" evidence="2">
    <location>
        <begin position="6"/>
        <end position="23"/>
    </location>
</feature>
<evidence type="ECO:0000256" key="1">
    <source>
        <dbReference type="ARBA" id="ARBA00023125"/>
    </source>
</evidence>
<feature type="transmembrane region" description="Helical" evidence="2">
    <location>
        <begin position="104"/>
        <end position="123"/>
    </location>
</feature>